<gene>
    <name evidence="1" type="ORF">LCGC14_0846840</name>
</gene>
<accession>A0A0F9SIJ8</accession>
<evidence type="ECO:0000313" key="1">
    <source>
        <dbReference type="EMBL" id="KKN29178.1"/>
    </source>
</evidence>
<name>A0A0F9SIJ8_9ZZZZ</name>
<proteinExistence type="predicted"/>
<organism evidence="1">
    <name type="scientific">marine sediment metagenome</name>
    <dbReference type="NCBI Taxonomy" id="412755"/>
    <lineage>
        <taxon>unclassified sequences</taxon>
        <taxon>metagenomes</taxon>
        <taxon>ecological metagenomes</taxon>
    </lineage>
</organism>
<dbReference type="EMBL" id="LAZR01002504">
    <property type="protein sequence ID" value="KKN29178.1"/>
    <property type="molecule type" value="Genomic_DNA"/>
</dbReference>
<dbReference type="AlphaFoldDB" id="A0A0F9SIJ8"/>
<protein>
    <submittedName>
        <fullName evidence="1">Uncharacterized protein</fullName>
    </submittedName>
</protein>
<reference evidence="1" key="1">
    <citation type="journal article" date="2015" name="Nature">
        <title>Complex archaea that bridge the gap between prokaryotes and eukaryotes.</title>
        <authorList>
            <person name="Spang A."/>
            <person name="Saw J.H."/>
            <person name="Jorgensen S.L."/>
            <person name="Zaremba-Niedzwiedzka K."/>
            <person name="Martijn J."/>
            <person name="Lind A.E."/>
            <person name="van Eijk R."/>
            <person name="Schleper C."/>
            <person name="Guy L."/>
            <person name="Ettema T.J."/>
        </authorList>
    </citation>
    <scope>NUCLEOTIDE SEQUENCE</scope>
</reference>
<comment type="caution">
    <text evidence="1">The sequence shown here is derived from an EMBL/GenBank/DDBJ whole genome shotgun (WGS) entry which is preliminary data.</text>
</comment>
<sequence>MTPPDRYHMQLSSYDAAQCEAAVMPRCHCRCGGALHGRAHFAFRVAIRKVLEGEEMSITREDAIALAGEIAKKEPLLKRKGSRK</sequence>